<dbReference type="Proteomes" id="UP000075321">
    <property type="component" value="Unassembled WGS sequence"/>
</dbReference>
<keyword evidence="1" id="KW-1133">Transmembrane helix</keyword>
<name>A0A151AI16_9EURY</name>
<keyword evidence="1" id="KW-0812">Transmembrane</keyword>
<reference evidence="2 3" key="1">
    <citation type="submission" date="2016-02" db="EMBL/GenBank/DDBJ databases">
        <title>Genome sequence of Halalkalicoccus paucihalophilus DSM 24557.</title>
        <authorList>
            <person name="Poehlein A."/>
            <person name="Daniel R."/>
        </authorList>
    </citation>
    <scope>NUCLEOTIDE SEQUENCE [LARGE SCALE GENOMIC DNA]</scope>
    <source>
        <strain evidence="2 3">DSM 24557</strain>
    </source>
</reference>
<evidence type="ECO:0000313" key="3">
    <source>
        <dbReference type="Proteomes" id="UP000075321"/>
    </source>
</evidence>
<evidence type="ECO:0000313" key="2">
    <source>
        <dbReference type="EMBL" id="KYH27234.1"/>
    </source>
</evidence>
<evidence type="ECO:0000256" key="1">
    <source>
        <dbReference type="SAM" id="Phobius"/>
    </source>
</evidence>
<dbReference type="EMBL" id="LTAZ01000002">
    <property type="protein sequence ID" value="KYH27234.1"/>
    <property type="molecule type" value="Genomic_DNA"/>
</dbReference>
<accession>A0A151AI16</accession>
<dbReference type="RefSeq" id="WP_169802613.1">
    <property type="nucleotide sequence ID" value="NZ_LTAZ01000002.1"/>
</dbReference>
<sequence length="49" mass="5099">MVALLAIVKKAATFGYKRYGVPGALVSAVLALAGYRFVKKALSGSKKAN</sequence>
<comment type="caution">
    <text evidence="2">The sequence shown here is derived from an EMBL/GenBank/DDBJ whole genome shotgun (WGS) entry which is preliminary data.</text>
</comment>
<keyword evidence="1" id="KW-0472">Membrane</keyword>
<keyword evidence="3" id="KW-1185">Reference proteome</keyword>
<dbReference type="PATRIC" id="fig|1008153.3.peg.689"/>
<dbReference type="AlphaFoldDB" id="A0A151AI16"/>
<proteinExistence type="predicted"/>
<protein>
    <submittedName>
        <fullName evidence="2">Uncharacterized protein</fullName>
    </submittedName>
</protein>
<gene>
    <name evidence="2" type="ORF">HAPAU_06860</name>
</gene>
<organism evidence="2 3">
    <name type="scientific">Halalkalicoccus paucihalophilus</name>
    <dbReference type="NCBI Taxonomy" id="1008153"/>
    <lineage>
        <taxon>Archaea</taxon>
        <taxon>Methanobacteriati</taxon>
        <taxon>Methanobacteriota</taxon>
        <taxon>Stenosarchaea group</taxon>
        <taxon>Halobacteria</taxon>
        <taxon>Halobacteriales</taxon>
        <taxon>Halococcaceae</taxon>
        <taxon>Halalkalicoccus</taxon>
    </lineage>
</organism>
<feature type="transmembrane region" description="Helical" evidence="1">
    <location>
        <begin position="19"/>
        <end position="38"/>
    </location>
</feature>